<sequence length="185" mass="20617">MQAGPCGRVWQRSHLCAEAFTLSLSRGVITISHRAERTGNHAGFTANAFLLIHLYAVIAFADGPVRATLRAGRILAMVADYRRALRARFQDSDAGMKMAFAQHVLFIVVRHHAGHFAGTAPYTLLAVGHNKTIHNDTCFWFNNLILYRNIVFTHGGAIRQCTNAQEAELSPVNLWQINFFQEAVL</sequence>
<evidence type="ECO:0000313" key="2">
    <source>
        <dbReference type="Proteomes" id="UP000255106"/>
    </source>
</evidence>
<name>A0A377LWD7_ENTCL</name>
<gene>
    <name evidence="1" type="ORF">NCTC10005_02884</name>
</gene>
<dbReference type="EMBL" id="UGJB01000004">
    <property type="protein sequence ID" value="STQ10146.1"/>
    <property type="molecule type" value="Genomic_DNA"/>
</dbReference>
<organism evidence="1 2">
    <name type="scientific">Enterobacter cloacae</name>
    <dbReference type="NCBI Taxonomy" id="550"/>
    <lineage>
        <taxon>Bacteria</taxon>
        <taxon>Pseudomonadati</taxon>
        <taxon>Pseudomonadota</taxon>
        <taxon>Gammaproteobacteria</taxon>
        <taxon>Enterobacterales</taxon>
        <taxon>Enterobacteriaceae</taxon>
        <taxon>Enterobacter</taxon>
        <taxon>Enterobacter cloacae complex</taxon>
    </lineage>
</organism>
<evidence type="ECO:0000313" key="1">
    <source>
        <dbReference type="EMBL" id="STQ10146.1"/>
    </source>
</evidence>
<reference evidence="1 2" key="1">
    <citation type="submission" date="2018-06" db="EMBL/GenBank/DDBJ databases">
        <authorList>
            <consortium name="Pathogen Informatics"/>
            <person name="Doyle S."/>
        </authorList>
    </citation>
    <scope>NUCLEOTIDE SEQUENCE [LARGE SCALE GENOMIC DNA]</scope>
    <source>
        <strain evidence="1 2">NCTC10005</strain>
    </source>
</reference>
<protein>
    <submittedName>
        <fullName evidence="1">Uncharacterized protein</fullName>
    </submittedName>
</protein>
<dbReference type="Proteomes" id="UP000255106">
    <property type="component" value="Unassembled WGS sequence"/>
</dbReference>
<accession>A0A377LWD7</accession>
<proteinExistence type="predicted"/>
<dbReference type="AlphaFoldDB" id="A0A377LWD7"/>